<sequence length="212" mass="24273">MPDIVGSIQDKIAEFHRLCRSLPRPDELVNTSFCVNWLQKLLEKQAASPNSRKRLVALGTLIRFWTGPDVSDSIKAILTDMPSSFWENIFIRTYYEIMSITEKACYVCEHHETPIDANAIKLMPIQVAEDRDEIESTLIILKLADLHEYTKLLERDLQALDKRCCDAVGFMAGTQYPFNLHTLDYLNAVNQRRPTVWWGVLGDQFVGSKQPA</sequence>
<name>A0A2H0V5Z0_9BACT</name>
<organism evidence="1 2">
    <name type="scientific">Candidatus Falkowbacteria bacterium CG10_big_fil_rev_8_21_14_0_10_39_11</name>
    <dbReference type="NCBI Taxonomy" id="1974565"/>
    <lineage>
        <taxon>Bacteria</taxon>
        <taxon>Candidatus Falkowiibacteriota</taxon>
    </lineage>
</organism>
<dbReference type="EMBL" id="PFAP01000039">
    <property type="protein sequence ID" value="PIR93750.1"/>
    <property type="molecule type" value="Genomic_DNA"/>
</dbReference>
<comment type="caution">
    <text evidence="1">The sequence shown here is derived from an EMBL/GenBank/DDBJ whole genome shotgun (WGS) entry which is preliminary data.</text>
</comment>
<dbReference type="Proteomes" id="UP000229901">
    <property type="component" value="Unassembled WGS sequence"/>
</dbReference>
<gene>
    <name evidence="1" type="ORF">COT97_04940</name>
</gene>
<proteinExistence type="predicted"/>
<accession>A0A2H0V5Z0</accession>
<protein>
    <submittedName>
        <fullName evidence="1">Uncharacterized protein</fullName>
    </submittedName>
</protein>
<reference evidence="2" key="1">
    <citation type="submission" date="2017-09" db="EMBL/GenBank/DDBJ databases">
        <title>Depth-based differentiation of microbial function through sediment-hosted aquifers and enrichment of novel symbionts in the deep terrestrial subsurface.</title>
        <authorList>
            <person name="Probst A.J."/>
            <person name="Ladd B."/>
            <person name="Jarett J.K."/>
            <person name="Geller-Mcgrath D.E."/>
            <person name="Sieber C.M.K."/>
            <person name="Emerson J.B."/>
            <person name="Anantharaman K."/>
            <person name="Thomas B.C."/>
            <person name="Malmstrom R."/>
            <person name="Stieglmeier M."/>
            <person name="Klingl A."/>
            <person name="Woyke T."/>
            <person name="Ryan C.M."/>
            <person name="Banfield J.F."/>
        </authorList>
    </citation>
    <scope>NUCLEOTIDE SEQUENCE [LARGE SCALE GENOMIC DNA]</scope>
</reference>
<evidence type="ECO:0000313" key="1">
    <source>
        <dbReference type="EMBL" id="PIR93750.1"/>
    </source>
</evidence>
<evidence type="ECO:0000313" key="2">
    <source>
        <dbReference type="Proteomes" id="UP000229901"/>
    </source>
</evidence>
<dbReference type="AlphaFoldDB" id="A0A2H0V5Z0"/>